<dbReference type="Proteomes" id="UP000215335">
    <property type="component" value="Unassembled WGS sequence"/>
</dbReference>
<gene>
    <name evidence="1" type="ORF">TSAR_001077</name>
</gene>
<reference evidence="1 2" key="1">
    <citation type="journal article" date="2017" name="Curr. Biol.">
        <title>The Evolution of Venom by Co-option of Single-Copy Genes.</title>
        <authorList>
            <person name="Martinson E.O."/>
            <person name="Mrinalini"/>
            <person name="Kelkar Y.D."/>
            <person name="Chang C.H."/>
            <person name="Werren J.H."/>
        </authorList>
    </citation>
    <scope>NUCLEOTIDE SEQUENCE [LARGE SCALE GENOMIC DNA]</scope>
    <source>
        <strain evidence="1 2">Alberta</strain>
        <tissue evidence="1">Whole body</tissue>
    </source>
</reference>
<accession>A0A232ELJ7</accession>
<dbReference type="EMBL" id="NNAY01003541">
    <property type="protein sequence ID" value="OXU19236.1"/>
    <property type="molecule type" value="Genomic_DNA"/>
</dbReference>
<keyword evidence="2" id="KW-1185">Reference proteome</keyword>
<proteinExistence type="predicted"/>
<evidence type="ECO:0000313" key="2">
    <source>
        <dbReference type="Proteomes" id="UP000215335"/>
    </source>
</evidence>
<organism evidence="1 2">
    <name type="scientific">Trichomalopsis sarcophagae</name>
    <dbReference type="NCBI Taxonomy" id="543379"/>
    <lineage>
        <taxon>Eukaryota</taxon>
        <taxon>Metazoa</taxon>
        <taxon>Ecdysozoa</taxon>
        <taxon>Arthropoda</taxon>
        <taxon>Hexapoda</taxon>
        <taxon>Insecta</taxon>
        <taxon>Pterygota</taxon>
        <taxon>Neoptera</taxon>
        <taxon>Endopterygota</taxon>
        <taxon>Hymenoptera</taxon>
        <taxon>Apocrita</taxon>
        <taxon>Proctotrupomorpha</taxon>
        <taxon>Chalcidoidea</taxon>
        <taxon>Pteromalidae</taxon>
        <taxon>Pteromalinae</taxon>
        <taxon>Trichomalopsis</taxon>
    </lineage>
</organism>
<comment type="caution">
    <text evidence="1">The sequence shown here is derived from an EMBL/GenBank/DDBJ whole genome shotgun (WGS) entry which is preliminary data.</text>
</comment>
<dbReference type="AlphaFoldDB" id="A0A232ELJ7"/>
<sequence length="97" mass="11333">MVHVSLDSYLKLWNGLLTRCAHSSLENKHRCNLKSKAYSAIEMQRRFLSLHACAALFTVRMKKKKIDSSNRLRIIYPSQHPELEAQLMPRAYDECQI</sequence>
<protein>
    <submittedName>
        <fullName evidence="1">Uncharacterized protein</fullName>
    </submittedName>
</protein>
<name>A0A232ELJ7_9HYME</name>
<evidence type="ECO:0000313" key="1">
    <source>
        <dbReference type="EMBL" id="OXU19236.1"/>
    </source>
</evidence>